<dbReference type="Proteomes" id="UP000192907">
    <property type="component" value="Unassembled WGS sequence"/>
</dbReference>
<dbReference type="InterPro" id="IPR023214">
    <property type="entry name" value="HAD_sf"/>
</dbReference>
<evidence type="ECO:0000313" key="2">
    <source>
        <dbReference type="EMBL" id="SMF44653.1"/>
    </source>
</evidence>
<reference evidence="3" key="1">
    <citation type="submission" date="2017-04" db="EMBL/GenBank/DDBJ databases">
        <authorList>
            <person name="Varghese N."/>
            <person name="Submissions S."/>
        </authorList>
    </citation>
    <scope>NUCLEOTIDE SEQUENCE [LARGE SCALE GENOMIC DNA]</scope>
    <source>
        <strain evidence="3">RKEM611</strain>
    </source>
</reference>
<feature type="region of interest" description="Disordered" evidence="1">
    <location>
        <begin position="20"/>
        <end position="81"/>
    </location>
</feature>
<organism evidence="2 3">
    <name type="scientific">Pseudobacteriovorax antillogorgiicola</name>
    <dbReference type="NCBI Taxonomy" id="1513793"/>
    <lineage>
        <taxon>Bacteria</taxon>
        <taxon>Pseudomonadati</taxon>
        <taxon>Bdellovibrionota</taxon>
        <taxon>Oligoflexia</taxon>
        <taxon>Oligoflexales</taxon>
        <taxon>Pseudobacteriovoracaceae</taxon>
        <taxon>Pseudobacteriovorax</taxon>
    </lineage>
</organism>
<name>A0A1Y6C4D2_9BACT</name>
<protein>
    <submittedName>
        <fullName evidence="2">Uncharacterized protein</fullName>
    </submittedName>
</protein>
<accession>A0A1Y6C4D2</accession>
<feature type="compositionally biased region" description="Polar residues" evidence="1">
    <location>
        <begin position="48"/>
        <end position="63"/>
    </location>
</feature>
<dbReference type="Gene3D" id="3.40.50.1000">
    <property type="entry name" value="HAD superfamily/HAD-like"/>
    <property type="match status" value="1"/>
</dbReference>
<dbReference type="RefSeq" id="WP_132321217.1">
    <property type="nucleotide sequence ID" value="NZ_FWZT01000013.1"/>
</dbReference>
<sequence length="282" mass="31413">MLRFFLFIFLSMACSRSEMPTLERSNVKPGISSLGNHHDGQKEIGSDPYTTDDSPNDDSQSNKTDGKNEDEANDESISLDPEKGSGRQVICIFDYDLTLSSHSCPTTQNIPEYHCKTNQNPTYGWFDQCLGVAAQAAVKRCIEQGAAIGIASHSPLEASYEDKVRPIKDQFPDWATASSIPDPTDSTQWNCETCPYQMMRGNKVQHISRIMKHYGLNPSVMEDRKQVIFWDDSSTNINDINSGLNGVHAIPVARLENEPEVSGCGINQAAIDRGWQEYQNAR</sequence>
<feature type="compositionally biased region" description="Basic and acidic residues" evidence="1">
    <location>
        <begin position="36"/>
        <end position="45"/>
    </location>
</feature>
<gene>
    <name evidence="2" type="ORF">SAMN06296036_113140</name>
</gene>
<keyword evidence="3" id="KW-1185">Reference proteome</keyword>
<dbReference type="EMBL" id="FWZT01000013">
    <property type="protein sequence ID" value="SMF44653.1"/>
    <property type="molecule type" value="Genomic_DNA"/>
</dbReference>
<proteinExistence type="predicted"/>
<evidence type="ECO:0000256" key="1">
    <source>
        <dbReference type="SAM" id="MobiDB-lite"/>
    </source>
</evidence>
<dbReference type="AlphaFoldDB" id="A0A1Y6C4D2"/>
<evidence type="ECO:0000313" key="3">
    <source>
        <dbReference type="Proteomes" id="UP000192907"/>
    </source>
</evidence>